<proteinExistence type="predicted"/>
<dbReference type="Proteomes" id="UP001268683">
    <property type="component" value="Chromosome"/>
</dbReference>
<gene>
    <name evidence="1" type="ORF">QGN29_10415</name>
</gene>
<dbReference type="AlphaFoldDB" id="A0AA52EH44"/>
<evidence type="ECO:0000313" key="1">
    <source>
        <dbReference type="EMBL" id="WND01961.1"/>
    </source>
</evidence>
<evidence type="ECO:0000313" key="2">
    <source>
        <dbReference type="Proteomes" id="UP001268683"/>
    </source>
</evidence>
<name>A0AA52EH44_9PROT</name>
<dbReference type="EMBL" id="CP123872">
    <property type="protein sequence ID" value="WND01961.1"/>
    <property type="molecule type" value="Genomic_DNA"/>
</dbReference>
<keyword evidence="2" id="KW-1185">Reference proteome</keyword>
<protein>
    <submittedName>
        <fullName evidence="1">Uncharacterized protein</fullName>
    </submittedName>
</protein>
<reference evidence="1" key="1">
    <citation type="submission" date="2023-04" db="EMBL/GenBank/DDBJ databases">
        <title>Complete genome sequence of Temperatibacter marinus.</title>
        <authorList>
            <person name="Rong J.-C."/>
            <person name="Yi M.-L."/>
            <person name="Zhao Q."/>
        </authorList>
    </citation>
    <scope>NUCLEOTIDE SEQUENCE</scope>
    <source>
        <strain evidence="1">NBRC 110045</strain>
    </source>
</reference>
<sequence length="53" mass="6046">MPVKAAKASSDDHSLIVRTNVFVYRHSYVAKMPKGHMMDECDVYFCTTMGRYG</sequence>
<dbReference type="RefSeq" id="WP_310797792.1">
    <property type="nucleotide sequence ID" value="NZ_CP123872.1"/>
</dbReference>
<organism evidence="1 2">
    <name type="scientific">Temperatibacter marinus</name>
    <dbReference type="NCBI Taxonomy" id="1456591"/>
    <lineage>
        <taxon>Bacteria</taxon>
        <taxon>Pseudomonadati</taxon>
        <taxon>Pseudomonadota</taxon>
        <taxon>Alphaproteobacteria</taxon>
        <taxon>Kordiimonadales</taxon>
        <taxon>Temperatibacteraceae</taxon>
        <taxon>Temperatibacter</taxon>
    </lineage>
</organism>
<dbReference type="KEGG" id="tmk:QGN29_10415"/>
<accession>A0AA52EH44</accession>